<evidence type="ECO:0000256" key="2">
    <source>
        <dbReference type="ARBA" id="ARBA00022737"/>
    </source>
</evidence>
<dbReference type="PROSITE" id="PS51371">
    <property type="entry name" value="CBS"/>
    <property type="match status" value="2"/>
</dbReference>
<keyword evidence="3 4" id="KW-0129">CBS domain</keyword>
<dbReference type="EMBL" id="FN648230">
    <property type="protein sequence ID" value="CBJ30066.1"/>
    <property type="molecule type" value="Genomic_DNA"/>
</dbReference>
<keyword evidence="6" id="KW-0808">Transferase</keyword>
<evidence type="ECO:0000313" key="7">
    <source>
        <dbReference type="Proteomes" id="UP000002630"/>
    </source>
</evidence>
<dbReference type="InterPro" id="IPR050511">
    <property type="entry name" value="AMPK_gamma/SDS23_families"/>
</dbReference>
<dbReference type="PANTHER" id="PTHR13780">
    <property type="entry name" value="AMP-ACTIVATED PROTEIN KINASE, GAMMA REGULATORY SUBUNIT"/>
    <property type="match status" value="1"/>
</dbReference>
<proteinExistence type="inferred from homology"/>
<dbReference type="PANTHER" id="PTHR13780:SF35">
    <property type="entry name" value="LD22662P"/>
    <property type="match status" value="1"/>
</dbReference>
<gene>
    <name evidence="6" type="ORF">Esi_0172_0063</name>
</gene>
<dbReference type="Pfam" id="PF00571">
    <property type="entry name" value="CBS"/>
    <property type="match status" value="2"/>
</dbReference>
<sequence>MVCGPSVVVKSWSRTSHGGEDEMEDGDAIPAAPEDLMQMNEPQAAFLNGKEVTQKTGKERINDFLRNHACYDLLKHSGKAAPLWDSRERRFVGLMTVTDFIDILRHYRYVFFSASGSGVAVEQLASKSIKEVLSEPEGQRLAQADFVHVDAEVSLLQAASLFQNRHVKFLPIIVPGSATVLALISHVEILEFLVTMFREQQRLFDDPIAELRIGIFSDSVVTVQEHACLSEVLDLLELHRIGAVPIVDADGRVVGIYSRSDITFLATAADPGGVLENLDRKLSDILGQPGNEGLRDRLITCSPQDTLQTVFEKFADFRFKRIVVVDEEARCKGIISVSDLLAYFL</sequence>
<dbReference type="InParanoid" id="D7FN02"/>
<evidence type="ECO:0000313" key="6">
    <source>
        <dbReference type="EMBL" id="CBJ30066.1"/>
    </source>
</evidence>
<accession>D7FN02</accession>
<dbReference type="SMART" id="SM00116">
    <property type="entry name" value="CBS"/>
    <property type="match status" value="3"/>
</dbReference>
<dbReference type="AlphaFoldDB" id="D7FN02"/>
<keyword evidence="6" id="KW-0418">Kinase</keyword>
<dbReference type="GO" id="GO:0016301">
    <property type="term" value="F:kinase activity"/>
    <property type="evidence" value="ECO:0007669"/>
    <property type="project" value="UniProtKB-KW"/>
</dbReference>
<dbReference type="eggNOG" id="KOG1764">
    <property type="taxonomic scope" value="Eukaryota"/>
</dbReference>
<comment type="similarity">
    <text evidence="1">Belongs to the 5'-AMP-activated protein kinase gamma subunit family.</text>
</comment>
<dbReference type="EMBL" id="FN649730">
    <property type="protein sequence ID" value="CBJ30066.1"/>
    <property type="molecule type" value="Genomic_DNA"/>
</dbReference>
<dbReference type="InterPro" id="IPR000644">
    <property type="entry name" value="CBS_dom"/>
</dbReference>
<dbReference type="STRING" id="2880.D7FN02"/>
<dbReference type="Gene3D" id="3.10.580.10">
    <property type="entry name" value="CBS-domain"/>
    <property type="match status" value="2"/>
</dbReference>
<evidence type="ECO:0000256" key="1">
    <source>
        <dbReference type="ARBA" id="ARBA00006750"/>
    </source>
</evidence>
<evidence type="ECO:0000256" key="3">
    <source>
        <dbReference type="ARBA" id="ARBA00023122"/>
    </source>
</evidence>
<dbReference type="SUPFAM" id="SSF54631">
    <property type="entry name" value="CBS-domain pair"/>
    <property type="match status" value="2"/>
</dbReference>
<dbReference type="InterPro" id="IPR046342">
    <property type="entry name" value="CBS_dom_sf"/>
</dbReference>
<reference evidence="6 7" key="1">
    <citation type="journal article" date="2010" name="Nature">
        <title>The Ectocarpus genome and the independent evolution of multicellularity in brown algae.</title>
        <authorList>
            <person name="Cock J.M."/>
            <person name="Sterck L."/>
            <person name="Rouze P."/>
            <person name="Scornet D."/>
            <person name="Allen A.E."/>
            <person name="Amoutzias G."/>
            <person name="Anthouard V."/>
            <person name="Artiguenave F."/>
            <person name="Aury J.M."/>
            <person name="Badger J.H."/>
            <person name="Beszteri B."/>
            <person name="Billiau K."/>
            <person name="Bonnet E."/>
            <person name="Bothwell J.H."/>
            <person name="Bowler C."/>
            <person name="Boyen C."/>
            <person name="Brownlee C."/>
            <person name="Carrano C.J."/>
            <person name="Charrier B."/>
            <person name="Cho G.Y."/>
            <person name="Coelho S.M."/>
            <person name="Collen J."/>
            <person name="Corre E."/>
            <person name="Da Silva C."/>
            <person name="Delage L."/>
            <person name="Delaroque N."/>
            <person name="Dittami S.M."/>
            <person name="Doulbeau S."/>
            <person name="Elias M."/>
            <person name="Farnham G."/>
            <person name="Gachon C.M."/>
            <person name="Gschloessl B."/>
            <person name="Heesch S."/>
            <person name="Jabbari K."/>
            <person name="Jubin C."/>
            <person name="Kawai H."/>
            <person name="Kimura K."/>
            <person name="Kloareg B."/>
            <person name="Kupper F.C."/>
            <person name="Lang D."/>
            <person name="Le Bail A."/>
            <person name="Leblanc C."/>
            <person name="Lerouge P."/>
            <person name="Lohr M."/>
            <person name="Lopez P.J."/>
            <person name="Martens C."/>
            <person name="Maumus F."/>
            <person name="Michel G."/>
            <person name="Miranda-Saavedra D."/>
            <person name="Morales J."/>
            <person name="Moreau H."/>
            <person name="Motomura T."/>
            <person name="Nagasato C."/>
            <person name="Napoli C.A."/>
            <person name="Nelson D.R."/>
            <person name="Nyvall-Collen P."/>
            <person name="Peters A.F."/>
            <person name="Pommier C."/>
            <person name="Potin P."/>
            <person name="Poulain J."/>
            <person name="Quesneville H."/>
            <person name="Read B."/>
            <person name="Rensing S.A."/>
            <person name="Ritter A."/>
            <person name="Rousvoal S."/>
            <person name="Samanta M."/>
            <person name="Samson G."/>
            <person name="Schroeder D.C."/>
            <person name="Segurens B."/>
            <person name="Strittmatter M."/>
            <person name="Tonon T."/>
            <person name="Tregear J.W."/>
            <person name="Valentin K."/>
            <person name="von Dassow P."/>
            <person name="Yamagishi T."/>
            <person name="Van de Peer Y."/>
            <person name="Wincker P."/>
        </authorList>
    </citation>
    <scope>NUCLEOTIDE SEQUENCE [LARGE SCALE GENOMIC DNA]</scope>
    <source>
        <strain evidence="7">Ec32 / CCAP1310/4</strain>
    </source>
</reference>
<evidence type="ECO:0000259" key="5">
    <source>
        <dbReference type="PROSITE" id="PS51371"/>
    </source>
</evidence>
<dbReference type="OrthoDB" id="449052at2759"/>
<evidence type="ECO:0000256" key="4">
    <source>
        <dbReference type="PROSITE-ProRule" id="PRU00703"/>
    </source>
</evidence>
<name>D7FN02_ECTSI</name>
<dbReference type="OMA" id="TASIHPF"/>
<feature type="domain" description="CBS" evidence="5">
    <location>
        <begin position="294"/>
        <end position="345"/>
    </location>
</feature>
<keyword evidence="7" id="KW-1185">Reference proteome</keyword>
<protein>
    <submittedName>
        <fullName evidence="6">5\'-AMP-activated protein kinase subunit gamma-1 (AMPK gamma-1 chain) (AMPKg)</fullName>
    </submittedName>
</protein>
<feature type="domain" description="CBS" evidence="5">
    <location>
        <begin position="216"/>
        <end position="274"/>
    </location>
</feature>
<dbReference type="Proteomes" id="UP000002630">
    <property type="component" value="Linkage Group LG05"/>
</dbReference>
<keyword evidence="2" id="KW-0677">Repeat</keyword>
<organism evidence="6 7">
    <name type="scientific">Ectocarpus siliculosus</name>
    <name type="common">Brown alga</name>
    <name type="synonym">Conferva siliculosa</name>
    <dbReference type="NCBI Taxonomy" id="2880"/>
    <lineage>
        <taxon>Eukaryota</taxon>
        <taxon>Sar</taxon>
        <taxon>Stramenopiles</taxon>
        <taxon>Ochrophyta</taxon>
        <taxon>PX clade</taxon>
        <taxon>Phaeophyceae</taxon>
        <taxon>Ectocarpales</taxon>
        <taxon>Ectocarpaceae</taxon>
        <taxon>Ectocarpus</taxon>
    </lineage>
</organism>